<comment type="subcellular location">
    <subcellularLocation>
        <location evidence="1 12">Cytoplasm</location>
    </subcellularLocation>
</comment>
<dbReference type="InterPro" id="IPR003482">
    <property type="entry name" value="Whib"/>
</dbReference>
<evidence type="ECO:0000256" key="4">
    <source>
        <dbReference type="ARBA" id="ARBA00022490"/>
    </source>
</evidence>
<evidence type="ECO:0000256" key="10">
    <source>
        <dbReference type="ARBA" id="ARBA00023157"/>
    </source>
</evidence>
<gene>
    <name evidence="12" type="primary">whiB</name>
    <name evidence="15" type="ORF">ACFFVI_08690</name>
</gene>
<evidence type="ECO:0000313" key="16">
    <source>
        <dbReference type="Proteomes" id="UP001589748"/>
    </source>
</evidence>
<dbReference type="PANTHER" id="PTHR38839:SF5">
    <property type="entry name" value="TRANSCRIPTIONAL REGULATOR WHID"/>
    <property type="match status" value="1"/>
</dbReference>
<feature type="region of interest" description="Disordered" evidence="13">
    <location>
        <begin position="1"/>
        <end position="22"/>
    </location>
</feature>
<evidence type="ECO:0000256" key="2">
    <source>
        <dbReference type="ARBA" id="ARBA00006597"/>
    </source>
</evidence>
<feature type="binding site" evidence="12">
    <location>
        <position position="71"/>
    </location>
    <ligand>
        <name>[4Fe-4S] cluster</name>
        <dbReference type="ChEBI" id="CHEBI:49883"/>
    </ligand>
</feature>
<feature type="binding site" evidence="12">
    <location>
        <position position="62"/>
    </location>
    <ligand>
        <name>[4Fe-4S] cluster</name>
        <dbReference type="ChEBI" id="CHEBI:49883"/>
    </ligand>
</feature>
<comment type="PTM">
    <text evidence="12">The Fe-S cluster can be nitrosylated by nitric oxide (NO).</text>
</comment>
<comment type="cofactor">
    <cofactor evidence="12">
        <name>[4Fe-4S] cluster</name>
        <dbReference type="ChEBI" id="CHEBI:49883"/>
    </cofactor>
    <text evidence="12">Binds 1 [4Fe-4S] cluster per subunit. Following nitrosylation of the [4Fe-4S] cluster binds 1 [4Fe-8(NO)] cluster per subunit.</text>
</comment>
<keyword evidence="4 12" id="KW-0963">Cytoplasm</keyword>
<comment type="PTM">
    <text evidence="12">Upon Fe-S cluster removal intramolecular disulfide bonds are formed.</text>
</comment>
<feature type="binding site" evidence="12">
    <location>
        <position position="32"/>
    </location>
    <ligand>
        <name>[4Fe-4S] cluster</name>
        <dbReference type="ChEBI" id="CHEBI:49883"/>
    </ligand>
</feature>
<comment type="similarity">
    <text evidence="2 12">Belongs to the WhiB family.</text>
</comment>
<accession>A0ABV5LSK3</accession>
<comment type="function">
    <text evidence="12">Acts as a transcriptional regulator. Probably redox-responsive. The apo- but not holo-form probably binds DNA.</text>
</comment>
<protein>
    <recommendedName>
        <fullName evidence="12">Transcriptional regulator WhiB</fullName>
    </recommendedName>
</protein>
<keyword evidence="8 12" id="KW-0805">Transcription regulation</keyword>
<evidence type="ECO:0000313" key="15">
    <source>
        <dbReference type="EMBL" id="MFB9377045.1"/>
    </source>
</evidence>
<keyword evidence="16" id="KW-1185">Reference proteome</keyword>
<evidence type="ECO:0000256" key="1">
    <source>
        <dbReference type="ARBA" id="ARBA00004496"/>
    </source>
</evidence>
<evidence type="ECO:0000256" key="6">
    <source>
        <dbReference type="ARBA" id="ARBA00023004"/>
    </source>
</evidence>
<keyword evidence="6 12" id="KW-0408">Iron</keyword>
<organism evidence="15 16">
    <name type="scientific">Kineococcus gynurae</name>
    <dbReference type="NCBI Taxonomy" id="452979"/>
    <lineage>
        <taxon>Bacteria</taxon>
        <taxon>Bacillati</taxon>
        <taxon>Actinomycetota</taxon>
        <taxon>Actinomycetes</taxon>
        <taxon>Kineosporiales</taxon>
        <taxon>Kineosporiaceae</taxon>
        <taxon>Kineococcus</taxon>
    </lineage>
</organism>
<evidence type="ECO:0000256" key="3">
    <source>
        <dbReference type="ARBA" id="ARBA00022485"/>
    </source>
</evidence>
<keyword evidence="10 12" id="KW-1015">Disulfide bond</keyword>
<feature type="domain" description="4Fe-4S Wbl-type" evidence="14">
    <location>
        <begin position="31"/>
        <end position="95"/>
    </location>
</feature>
<dbReference type="PROSITE" id="PS51674">
    <property type="entry name" value="4FE4S_WBL"/>
    <property type="match status" value="1"/>
</dbReference>
<dbReference type="EMBL" id="JBHMDM010000004">
    <property type="protein sequence ID" value="MFB9377045.1"/>
    <property type="molecule type" value="Genomic_DNA"/>
</dbReference>
<keyword evidence="11 12" id="KW-0804">Transcription</keyword>
<comment type="caution">
    <text evidence="15">The sequence shown here is derived from an EMBL/GenBank/DDBJ whole genome shotgun (WGS) entry which is preliminary data.</text>
</comment>
<sequence length="108" mass="12279">MSAETTRPTFLQPPTSLRPTSDDWEWQLRGACREVDPDLFFHPELERGAARQHRDAAALAVCAECPVLLQCRRHVLQHREAYGVWGGLTEDQREGLRSGGTRRLRRAG</sequence>
<evidence type="ECO:0000256" key="11">
    <source>
        <dbReference type="ARBA" id="ARBA00023163"/>
    </source>
</evidence>
<keyword evidence="3 12" id="KW-0004">4Fe-4S</keyword>
<keyword evidence="9 12" id="KW-0238">DNA-binding</keyword>
<dbReference type="PANTHER" id="PTHR38839">
    <property type="entry name" value="TRANSCRIPTIONAL REGULATOR WHID-RELATED"/>
    <property type="match status" value="1"/>
</dbReference>
<evidence type="ECO:0000256" key="12">
    <source>
        <dbReference type="HAMAP-Rule" id="MF_01479"/>
    </source>
</evidence>
<name>A0ABV5LSK3_9ACTN</name>
<reference evidence="15 16" key="1">
    <citation type="submission" date="2024-09" db="EMBL/GenBank/DDBJ databases">
        <authorList>
            <person name="Sun Q."/>
            <person name="Mori K."/>
        </authorList>
    </citation>
    <scope>NUCLEOTIDE SEQUENCE [LARGE SCALE GENOMIC DNA]</scope>
    <source>
        <strain evidence="15 16">TISTR 1856</strain>
    </source>
</reference>
<dbReference type="RefSeq" id="WP_380135254.1">
    <property type="nucleotide sequence ID" value="NZ_JBHLUI010000003.1"/>
</dbReference>
<dbReference type="HAMAP" id="MF_01479">
    <property type="entry name" value="WhiB"/>
    <property type="match status" value="1"/>
</dbReference>
<proteinExistence type="inferred from homology"/>
<evidence type="ECO:0000256" key="13">
    <source>
        <dbReference type="SAM" id="MobiDB-lite"/>
    </source>
</evidence>
<evidence type="ECO:0000256" key="7">
    <source>
        <dbReference type="ARBA" id="ARBA00023014"/>
    </source>
</evidence>
<evidence type="ECO:0000256" key="8">
    <source>
        <dbReference type="ARBA" id="ARBA00023015"/>
    </source>
</evidence>
<keyword evidence="7 12" id="KW-0411">Iron-sulfur</keyword>
<evidence type="ECO:0000256" key="9">
    <source>
        <dbReference type="ARBA" id="ARBA00023125"/>
    </source>
</evidence>
<feature type="compositionally biased region" description="Polar residues" evidence="13">
    <location>
        <begin position="1"/>
        <end position="19"/>
    </location>
</feature>
<dbReference type="InterPro" id="IPR034768">
    <property type="entry name" value="4FE4S_WBL"/>
</dbReference>
<dbReference type="Pfam" id="PF02467">
    <property type="entry name" value="Whib"/>
    <property type="match status" value="1"/>
</dbReference>
<feature type="binding site" evidence="12">
    <location>
        <position position="65"/>
    </location>
    <ligand>
        <name>[4Fe-4S] cluster</name>
        <dbReference type="ChEBI" id="CHEBI:49883"/>
    </ligand>
</feature>
<evidence type="ECO:0000256" key="5">
    <source>
        <dbReference type="ARBA" id="ARBA00022723"/>
    </source>
</evidence>
<keyword evidence="5 12" id="KW-0479">Metal-binding</keyword>
<dbReference type="Proteomes" id="UP001589748">
    <property type="component" value="Unassembled WGS sequence"/>
</dbReference>
<evidence type="ECO:0000259" key="14">
    <source>
        <dbReference type="PROSITE" id="PS51674"/>
    </source>
</evidence>